<dbReference type="Proteomes" id="UP000823388">
    <property type="component" value="Chromosome 2K"/>
</dbReference>
<reference evidence="2" key="1">
    <citation type="submission" date="2020-05" db="EMBL/GenBank/DDBJ databases">
        <title>WGS assembly of Panicum virgatum.</title>
        <authorList>
            <person name="Lovell J.T."/>
            <person name="Jenkins J."/>
            <person name="Shu S."/>
            <person name="Juenger T.E."/>
            <person name="Schmutz J."/>
        </authorList>
    </citation>
    <scope>NUCLEOTIDE SEQUENCE</scope>
    <source>
        <strain evidence="2">AP13</strain>
    </source>
</reference>
<dbReference type="PANTHER" id="PTHR37206:SF4">
    <property type="entry name" value="TRANSMEMBRANE PROTEIN"/>
    <property type="match status" value="1"/>
</dbReference>
<evidence type="ECO:0000313" key="2">
    <source>
        <dbReference type="EMBL" id="KAG2646591.1"/>
    </source>
</evidence>
<name>A0A8T0WAS6_PANVG</name>
<evidence type="ECO:0000313" key="3">
    <source>
        <dbReference type="Proteomes" id="UP000823388"/>
    </source>
</evidence>
<dbReference type="PANTHER" id="PTHR37206">
    <property type="entry name" value="TRANSMEMBRANE PROTEIN"/>
    <property type="match status" value="1"/>
</dbReference>
<accession>A0A8T0WAS6</accession>
<proteinExistence type="predicted"/>
<protein>
    <submittedName>
        <fullName evidence="2">Uncharacterized protein</fullName>
    </submittedName>
</protein>
<dbReference type="AlphaFoldDB" id="A0A8T0WAS6"/>
<organism evidence="2 3">
    <name type="scientific">Panicum virgatum</name>
    <name type="common">Blackwell switchgrass</name>
    <dbReference type="NCBI Taxonomy" id="38727"/>
    <lineage>
        <taxon>Eukaryota</taxon>
        <taxon>Viridiplantae</taxon>
        <taxon>Streptophyta</taxon>
        <taxon>Embryophyta</taxon>
        <taxon>Tracheophyta</taxon>
        <taxon>Spermatophyta</taxon>
        <taxon>Magnoliopsida</taxon>
        <taxon>Liliopsida</taxon>
        <taxon>Poales</taxon>
        <taxon>Poaceae</taxon>
        <taxon>PACMAD clade</taxon>
        <taxon>Panicoideae</taxon>
        <taxon>Panicodae</taxon>
        <taxon>Paniceae</taxon>
        <taxon>Panicinae</taxon>
        <taxon>Panicum</taxon>
        <taxon>Panicum sect. Hiantes</taxon>
    </lineage>
</organism>
<sequence length="296" mass="31353">MLAARAPDDGCSPPPSGSATTHLQVAEREINSSEQSTAVPGAAAMNSKRLVLPAPESPSVAAASAPSSPYSVLHPFLLPSPNPHLLLKQKTLTHSLSSSSLTSMASSSPPAPAADVWELVTPTTPQVAHVDGGLDDCAIFPPRLHEGLGLGLEGESEEAVPATAAKEVEVEEVGLEEEEEEEDGEWLWDAWGWRWERCCLAVRRAWAAGVGAVQDRVLVHGACGCPAVKPAVLSAAAAAAVVGALLYARRRDRRERDLLVLLAKEKDKRIAQLLHQIALMSDIRSGSEAVKIIRNS</sequence>
<feature type="region of interest" description="Disordered" evidence="1">
    <location>
        <begin position="1"/>
        <end position="22"/>
    </location>
</feature>
<keyword evidence="3" id="KW-1185">Reference proteome</keyword>
<dbReference type="EMBL" id="CM029039">
    <property type="protein sequence ID" value="KAG2646591.1"/>
    <property type="molecule type" value="Genomic_DNA"/>
</dbReference>
<gene>
    <name evidence="2" type="ORF">PVAP13_2KG520400</name>
</gene>
<dbReference type="OrthoDB" id="695484at2759"/>
<comment type="caution">
    <text evidence="2">The sequence shown here is derived from an EMBL/GenBank/DDBJ whole genome shotgun (WGS) entry which is preliminary data.</text>
</comment>
<evidence type="ECO:0000256" key="1">
    <source>
        <dbReference type="SAM" id="MobiDB-lite"/>
    </source>
</evidence>